<name>A0A927CZ45_9BACI</name>
<keyword evidence="7 10" id="KW-1133">Transmembrane helix</keyword>
<keyword evidence="3" id="KW-1003">Cell membrane</keyword>
<dbReference type="NCBIfam" id="NF045475">
    <property type="entry name" value="Opp3C"/>
    <property type="match status" value="1"/>
</dbReference>
<dbReference type="PROSITE" id="PS50928">
    <property type="entry name" value="ABC_TM1"/>
    <property type="match status" value="1"/>
</dbReference>
<dbReference type="SUPFAM" id="SSF161098">
    <property type="entry name" value="MetI-like"/>
    <property type="match status" value="1"/>
</dbReference>
<dbReference type="GO" id="GO:0005886">
    <property type="term" value="C:plasma membrane"/>
    <property type="evidence" value="ECO:0007669"/>
    <property type="project" value="UniProtKB-SubCell"/>
</dbReference>
<dbReference type="GO" id="GO:0015833">
    <property type="term" value="P:peptide transport"/>
    <property type="evidence" value="ECO:0007669"/>
    <property type="project" value="UniProtKB-KW"/>
</dbReference>
<evidence type="ECO:0000259" key="11">
    <source>
        <dbReference type="PROSITE" id="PS50928"/>
    </source>
</evidence>
<dbReference type="RefSeq" id="WP_190999872.1">
    <property type="nucleotide sequence ID" value="NZ_JACXSI010000066.1"/>
</dbReference>
<feature type="transmembrane region" description="Helical" evidence="10">
    <location>
        <begin position="305"/>
        <end position="328"/>
    </location>
</feature>
<evidence type="ECO:0000256" key="10">
    <source>
        <dbReference type="RuleBase" id="RU363032"/>
    </source>
</evidence>
<dbReference type="PANTHER" id="PTHR43386:SF24">
    <property type="entry name" value="OLIGOPEPTIDE TRANSPORT SYSTEM PERMEASE PROTEIN AMID"/>
    <property type="match status" value="1"/>
</dbReference>
<evidence type="ECO:0000256" key="1">
    <source>
        <dbReference type="ARBA" id="ARBA00004651"/>
    </source>
</evidence>
<evidence type="ECO:0000256" key="9">
    <source>
        <dbReference type="ARBA" id="ARBA00024202"/>
    </source>
</evidence>
<comment type="caution">
    <text evidence="12">The sequence shown here is derived from an EMBL/GenBank/DDBJ whole genome shotgun (WGS) entry which is preliminary data.</text>
</comment>
<accession>A0A927CZ45</accession>
<dbReference type="EMBL" id="JACXSI010000066">
    <property type="protein sequence ID" value="MBD3110342.1"/>
    <property type="molecule type" value="Genomic_DNA"/>
</dbReference>
<dbReference type="PANTHER" id="PTHR43386">
    <property type="entry name" value="OLIGOPEPTIDE TRANSPORT SYSTEM PERMEASE PROTEIN APPC"/>
    <property type="match status" value="1"/>
</dbReference>
<dbReference type="GO" id="GO:0015031">
    <property type="term" value="P:protein transport"/>
    <property type="evidence" value="ECO:0007669"/>
    <property type="project" value="UniProtKB-KW"/>
</dbReference>
<keyword evidence="5" id="KW-0571">Peptide transport</keyword>
<evidence type="ECO:0000313" key="13">
    <source>
        <dbReference type="Proteomes" id="UP000602076"/>
    </source>
</evidence>
<feature type="transmembrane region" description="Helical" evidence="10">
    <location>
        <begin position="178"/>
        <end position="196"/>
    </location>
</feature>
<keyword evidence="13" id="KW-1185">Reference proteome</keyword>
<dbReference type="AlphaFoldDB" id="A0A927CZ45"/>
<evidence type="ECO:0000256" key="6">
    <source>
        <dbReference type="ARBA" id="ARBA00022927"/>
    </source>
</evidence>
<comment type="subcellular location">
    <subcellularLocation>
        <location evidence="1 10">Cell membrane</location>
        <topology evidence="1 10">Multi-pass membrane protein</topology>
    </subcellularLocation>
</comment>
<evidence type="ECO:0000256" key="5">
    <source>
        <dbReference type="ARBA" id="ARBA00022856"/>
    </source>
</evidence>
<dbReference type="InterPro" id="IPR035906">
    <property type="entry name" value="MetI-like_sf"/>
</dbReference>
<keyword evidence="8 10" id="KW-0472">Membrane</keyword>
<feature type="transmembrane region" description="Helical" evidence="10">
    <location>
        <begin position="45"/>
        <end position="66"/>
    </location>
</feature>
<feature type="transmembrane region" description="Helical" evidence="10">
    <location>
        <begin position="202"/>
        <end position="221"/>
    </location>
</feature>
<evidence type="ECO:0000256" key="8">
    <source>
        <dbReference type="ARBA" id="ARBA00023136"/>
    </source>
</evidence>
<dbReference type="Pfam" id="PF12911">
    <property type="entry name" value="OppC_N"/>
    <property type="match status" value="1"/>
</dbReference>
<dbReference type="InterPro" id="IPR000515">
    <property type="entry name" value="MetI-like"/>
</dbReference>
<feature type="transmembrane region" description="Helical" evidence="10">
    <location>
        <begin position="256"/>
        <end position="285"/>
    </location>
</feature>
<gene>
    <name evidence="12" type="ORF">IEO70_18610</name>
</gene>
<evidence type="ECO:0000256" key="3">
    <source>
        <dbReference type="ARBA" id="ARBA00022475"/>
    </source>
</evidence>
<keyword evidence="4 10" id="KW-0812">Transmembrane</keyword>
<feature type="transmembrane region" description="Helical" evidence="10">
    <location>
        <begin position="141"/>
        <end position="166"/>
    </location>
</feature>
<protein>
    <submittedName>
        <fullName evidence="12">ABC transporter permease</fullName>
    </submittedName>
</protein>
<dbReference type="InterPro" id="IPR050366">
    <property type="entry name" value="BP-dependent_transpt_permease"/>
</dbReference>
<feature type="domain" description="ABC transmembrane type-1" evidence="11">
    <location>
        <begin position="139"/>
        <end position="328"/>
    </location>
</feature>
<reference evidence="12" key="1">
    <citation type="submission" date="2020-09" db="EMBL/GenBank/DDBJ databases">
        <title>Bacillus faecalis sp. nov., a moderately halophilic bacterium isolated from cow faeces.</title>
        <authorList>
            <person name="Jiang L."/>
            <person name="Lee J."/>
        </authorList>
    </citation>
    <scope>NUCLEOTIDE SEQUENCE</scope>
    <source>
        <strain evidence="12">AGMB 02131</strain>
    </source>
</reference>
<evidence type="ECO:0000256" key="2">
    <source>
        <dbReference type="ARBA" id="ARBA00022448"/>
    </source>
</evidence>
<dbReference type="CDD" id="cd06261">
    <property type="entry name" value="TM_PBP2"/>
    <property type="match status" value="1"/>
</dbReference>
<keyword evidence="2 10" id="KW-0813">Transport</keyword>
<proteinExistence type="inferred from homology"/>
<comment type="similarity">
    <text evidence="9">Belongs to the binding-protein-dependent transport system permease family. OppBC subfamily.</text>
</comment>
<organism evidence="12 13">
    <name type="scientific">Peribacillus faecalis</name>
    <dbReference type="NCBI Taxonomy" id="2772559"/>
    <lineage>
        <taxon>Bacteria</taxon>
        <taxon>Bacillati</taxon>
        <taxon>Bacillota</taxon>
        <taxon>Bacilli</taxon>
        <taxon>Bacillales</taxon>
        <taxon>Bacillaceae</taxon>
        <taxon>Peribacillus</taxon>
    </lineage>
</organism>
<dbReference type="Pfam" id="PF00528">
    <property type="entry name" value="BPD_transp_1"/>
    <property type="match status" value="1"/>
</dbReference>
<keyword evidence="6" id="KW-0653">Protein transport</keyword>
<dbReference type="GO" id="GO:0055085">
    <property type="term" value="P:transmembrane transport"/>
    <property type="evidence" value="ECO:0007669"/>
    <property type="project" value="InterPro"/>
</dbReference>
<evidence type="ECO:0000256" key="4">
    <source>
        <dbReference type="ARBA" id="ARBA00022692"/>
    </source>
</evidence>
<dbReference type="Proteomes" id="UP000602076">
    <property type="component" value="Unassembled WGS sequence"/>
</dbReference>
<evidence type="ECO:0000256" key="7">
    <source>
        <dbReference type="ARBA" id="ARBA00022989"/>
    </source>
</evidence>
<evidence type="ECO:0000313" key="12">
    <source>
        <dbReference type="EMBL" id="MBD3110342.1"/>
    </source>
</evidence>
<dbReference type="InterPro" id="IPR025966">
    <property type="entry name" value="OppC_N"/>
</dbReference>
<sequence length="341" mass="37589">MANYQSIPKEKFQPAVIDASKSEEISKPSLNFWQDSWLRVRKNKAAIVSLVILGIIIFMAIFGPMMSGRDGAAQNVKHSNLPAKIQALENISWLPFDGTMTNKAGVEVDMYEKKGVDEYYWFGTDSLGRDIFTRLWEGTRISLYIALAAAVIDMVIGVAYGAISGYFGGRLDNVMQRITEILMGIPNLVIVVLLILVLDPGIMSIIIALSITGWVSMARVVRAQVMKMKEQEYVLAARTLGSSHGKIIFKHLIPNLAGVIIINTMFTIPSAIFFEAFLSFIGLGLQAPAASLGTLIDEGFKSLLTYPHMLMFPAIAISVIMICFNMVADGLRDALDPKMRD</sequence>
<dbReference type="Gene3D" id="1.10.3720.10">
    <property type="entry name" value="MetI-like"/>
    <property type="match status" value="1"/>
</dbReference>